<evidence type="ECO:0000313" key="2">
    <source>
        <dbReference type="Proteomes" id="UP000565723"/>
    </source>
</evidence>
<dbReference type="RefSeq" id="WP_011049223.1">
    <property type="nucleotide sequence ID" value="NZ_CP076685.1"/>
</dbReference>
<sequence>MRVRHPPVLRCFATSKPVSLALPDLGWSPFFATQAAALSGAYVARAEALVPFLTVLAVNACGPTDLGPILAWCHSDRTGALVDSSGVCKTTLMISQTDAGEATVGIREGARNSESVAEARAPDKAFDKMVRAVRREMIGRNKR</sequence>
<dbReference type="EMBL" id="JABXIY010000013">
    <property type="protein sequence ID" value="NVK96310.1"/>
    <property type="molecule type" value="Genomic_DNA"/>
</dbReference>
<reference evidence="1 2" key="1">
    <citation type="journal article" date="2020" name="Proc. Natl. Acad. Sci. U.S.A.">
        <title>Ecological drivers of bacterial community assembly in synthetic phycospheres.</title>
        <authorList>
            <person name="Fu H."/>
            <person name="Uchimiya M."/>
            <person name="Gore J."/>
            <person name="Moran M.A."/>
        </authorList>
    </citation>
    <scope>NUCLEOTIDE SEQUENCE [LARGE SCALE GENOMIC DNA]</scope>
    <source>
        <strain evidence="1">HF-Din03</strain>
    </source>
</reference>
<dbReference type="AlphaFoldDB" id="A0A850LEX3"/>
<accession>A0A850LEX3</accession>
<organism evidence="1 2">
    <name type="scientific">Ruegeria pomeroyi</name>
    <dbReference type="NCBI Taxonomy" id="89184"/>
    <lineage>
        <taxon>Bacteria</taxon>
        <taxon>Pseudomonadati</taxon>
        <taxon>Pseudomonadota</taxon>
        <taxon>Alphaproteobacteria</taxon>
        <taxon>Rhodobacterales</taxon>
        <taxon>Roseobacteraceae</taxon>
        <taxon>Ruegeria</taxon>
    </lineage>
</organism>
<evidence type="ECO:0000313" key="1">
    <source>
        <dbReference type="EMBL" id="NVK96310.1"/>
    </source>
</evidence>
<proteinExistence type="predicted"/>
<gene>
    <name evidence="1" type="ORF">HW564_05200</name>
</gene>
<protein>
    <submittedName>
        <fullName evidence="1">Uncharacterized protein</fullName>
    </submittedName>
</protein>
<dbReference type="Proteomes" id="UP000565723">
    <property type="component" value="Unassembled WGS sequence"/>
</dbReference>
<name>A0A850LEX3_9RHOB</name>
<comment type="caution">
    <text evidence="1">The sequence shown here is derived from an EMBL/GenBank/DDBJ whole genome shotgun (WGS) entry which is preliminary data.</text>
</comment>